<accession>A0ABQ8SE19</accession>
<gene>
    <name evidence="1" type="ORF">ANN_20948</name>
</gene>
<proteinExistence type="predicted"/>
<organism evidence="1 2">
    <name type="scientific">Periplaneta americana</name>
    <name type="common">American cockroach</name>
    <name type="synonym">Blatta americana</name>
    <dbReference type="NCBI Taxonomy" id="6978"/>
    <lineage>
        <taxon>Eukaryota</taxon>
        <taxon>Metazoa</taxon>
        <taxon>Ecdysozoa</taxon>
        <taxon>Arthropoda</taxon>
        <taxon>Hexapoda</taxon>
        <taxon>Insecta</taxon>
        <taxon>Pterygota</taxon>
        <taxon>Neoptera</taxon>
        <taxon>Polyneoptera</taxon>
        <taxon>Dictyoptera</taxon>
        <taxon>Blattodea</taxon>
        <taxon>Blattoidea</taxon>
        <taxon>Blattidae</taxon>
        <taxon>Blattinae</taxon>
        <taxon>Periplaneta</taxon>
    </lineage>
</organism>
<evidence type="ECO:0000313" key="1">
    <source>
        <dbReference type="EMBL" id="KAJ4432329.1"/>
    </source>
</evidence>
<comment type="caution">
    <text evidence="1">The sequence shown here is derived from an EMBL/GenBank/DDBJ whole genome shotgun (WGS) entry which is preliminary data.</text>
</comment>
<dbReference type="Proteomes" id="UP001148838">
    <property type="component" value="Unassembled WGS sequence"/>
</dbReference>
<keyword evidence="2" id="KW-1185">Reference proteome</keyword>
<evidence type="ECO:0000313" key="2">
    <source>
        <dbReference type="Proteomes" id="UP001148838"/>
    </source>
</evidence>
<protein>
    <submittedName>
        <fullName evidence="1">Uncharacterized protein</fullName>
    </submittedName>
</protein>
<sequence>MADLCEGGNEPPGSLKARKAASRWFKKLIKRECIDSERLRTMVTKAQEGINCNLSGRLEPQDKNKASLMKKLCQEIVE</sequence>
<dbReference type="EMBL" id="JAJSOF020000029">
    <property type="protein sequence ID" value="KAJ4432329.1"/>
    <property type="molecule type" value="Genomic_DNA"/>
</dbReference>
<reference evidence="1 2" key="1">
    <citation type="journal article" date="2022" name="Allergy">
        <title>Genome assembly and annotation of Periplaneta americana reveal a comprehensive cockroach allergen profile.</title>
        <authorList>
            <person name="Wang L."/>
            <person name="Xiong Q."/>
            <person name="Saelim N."/>
            <person name="Wang L."/>
            <person name="Nong W."/>
            <person name="Wan A.T."/>
            <person name="Shi M."/>
            <person name="Liu X."/>
            <person name="Cao Q."/>
            <person name="Hui J.H.L."/>
            <person name="Sookrung N."/>
            <person name="Leung T.F."/>
            <person name="Tungtrongchitr A."/>
            <person name="Tsui S.K.W."/>
        </authorList>
    </citation>
    <scope>NUCLEOTIDE SEQUENCE [LARGE SCALE GENOMIC DNA]</scope>
    <source>
        <strain evidence="1">PWHHKU_190912</strain>
    </source>
</reference>
<name>A0ABQ8SE19_PERAM</name>